<evidence type="ECO:0000313" key="11">
    <source>
        <dbReference type="Proteomes" id="UP001479436"/>
    </source>
</evidence>
<feature type="transmembrane region" description="Helical" evidence="9">
    <location>
        <begin position="194"/>
        <end position="211"/>
    </location>
</feature>
<evidence type="ECO:0008006" key="12">
    <source>
        <dbReference type="Google" id="ProtNLM"/>
    </source>
</evidence>
<comment type="caution">
    <text evidence="10">The sequence shown here is derived from an EMBL/GenBank/DDBJ whole genome shotgun (WGS) entry which is preliminary data.</text>
</comment>
<comment type="similarity">
    <text evidence="7">Belongs to the fluoride channel Fluc/FEX (TC 1.A.43) family.</text>
</comment>
<evidence type="ECO:0000256" key="3">
    <source>
        <dbReference type="ARBA" id="ARBA00022475"/>
    </source>
</evidence>
<evidence type="ECO:0000256" key="7">
    <source>
        <dbReference type="ARBA" id="ARBA00035120"/>
    </source>
</evidence>
<name>A0ABR2VWY8_9FUNG</name>
<keyword evidence="4 9" id="KW-0812">Transmembrane</keyword>
<evidence type="ECO:0000313" key="10">
    <source>
        <dbReference type="EMBL" id="KAK9708663.1"/>
    </source>
</evidence>
<dbReference type="PANTHER" id="PTHR28259">
    <property type="entry name" value="FLUORIDE EXPORT PROTEIN 1-RELATED"/>
    <property type="match status" value="1"/>
</dbReference>
<dbReference type="PANTHER" id="PTHR28259:SF1">
    <property type="entry name" value="FLUORIDE EXPORT PROTEIN 1-RELATED"/>
    <property type="match status" value="1"/>
</dbReference>
<keyword evidence="11" id="KW-1185">Reference proteome</keyword>
<feature type="transmembrane region" description="Helical" evidence="9">
    <location>
        <begin position="223"/>
        <end position="242"/>
    </location>
</feature>
<proteinExistence type="inferred from homology"/>
<organism evidence="10 11">
    <name type="scientific">Basidiobolus ranarum</name>
    <dbReference type="NCBI Taxonomy" id="34480"/>
    <lineage>
        <taxon>Eukaryota</taxon>
        <taxon>Fungi</taxon>
        <taxon>Fungi incertae sedis</taxon>
        <taxon>Zoopagomycota</taxon>
        <taxon>Entomophthoromycotina</taxon>
        <taxon>Basidiobolomycetes</taxon>
        <taxon>Basidiobolales</taxon>
        <taxon>Basidiobolaceae</taxon>
        <taxon>Basidiobolus</taxon>
    </lineage>
</organism>
<comment type="function">
    <text evidence="1">Fluoride channel required for the rapid expulsion of cytoplasmic fluoride.</text>
</comment>
<dbReference type="Proteomes" id="UP001479436">
    <property type="component" value="Unassembled WGS sequence"/>
</dbReference>
<reference evidence="10 11" key="1">
    <citation type="submission" date="2023-04" db="EMBL/GenBank/DDBJ databases">
        <title>Genome of Basidiobolus ranarum AG-B5.</title>
        <authorList>
            <person name="Stajich J.E."/>
            <person name="Carter-House D."/>
            <person name="Gryganskyi A."/>
        </authorList>
    </citation>
    <scope>NUCLEOTIDE SEQUENCE [LARGE SCALE GENOMIC DNA]</scope>
    <source>
        <strain evidence="10 11">AG-B5</strain>
    </source>
</reference>
<feature type="transmembrane region" description="Helical" evidence="9">
    <location>
        <begin position="12"/>
        <end position="35"/>
    </location>
</feature>
<comment type="catalytic activity">
    <reaction evidence="8">
        <text>fluoride(in) = fluoride(out)</text>
        <dbReference type="Rhea" id="RHEA:76159"/>
        <dbReference type="ChEBI" id="CHEBI:17051"/>
    </reaction>
    <physiologicalReaction direction="left-to-right" evidence="8">
        <dbReference type="Rhea" id="RHEA:76160"/>
    </physiologicalReaction>
</comment>
<evidence type="ECO:0000256" key="5">
    <source>
        <dbReference type="ARBA" id="ARBA00022989"/>
    </source>
</evidence>
<keyword evidence="6 9" id="KW-0472">Membrane</keyword>
<keyword evidence="3" id="KW-1003">Cell membrane</keyword>
<dbReference type="InterPro" id="IPR003691">
    <property type="entry name" value="FluC"/>
</dbReference>
<evidence type="ECO:0000256" key="2">
    <source>
        <dbReference type="ARBA" id="ARBA00004651"/>
    </source>
</evidence>
<accession>A0ABR2VWY8</accession>
<evidence type="ECO:0000256" key="8">
    <source>
        <dbReference type="ARBA" id="ARBA00035585"/>
    </source>
</evidence>
<comment type="subcellular location">
    <subcellularLocation>
        <location evidence="2">Cell membrane</location>
        <topology evidence="2">Multi-pass membrane protein</topology>
    </subcellularLocation>
</comment>
<evidence type="ECO:0000256" key="6">
    <source>
        <dbReference type="ARBA" id="ARBA00023136"/>
    </source>
</evidence>
<dbReference type="Pfam" id="PF02537">
    <property type="entry name" value="CRCB"/>
    <property type="match status" value="2"/>
</dbReference>
<feature type="transmembrane region" description="Helical" evidence="9">
    <location>
        <begin position="113"/>
        <end position="133"/>
    </location>
</feature>
<sequence length="319" mass="34537">MRSLTSNEHLFSLSGLLVFTSAIGVLIRIGLGLAFKYKGQPVFGLIYAQIVGCMFMGAAIARRSTISNYYIPLYTAITTGLCGSITTFSSWNLELFEAFANYGRVYDHGVDNFLSGLSVIIITLGMSVVSLLFGKYICQVIFGEEPEDAETPKAVRVYAINQLSNKDYIGIGLGVITLVVFIVIPSTIENKRAITFAALFAPLGTFLRWQLSPLNAKRPGFPIGTFLANMIGTAVLAALNLIAHEVSNATSCQIIAGMADGFCGCLTTISTFTNELISLPKRKALLYGFISILLGQCFMVVIFGSYLWAKGDSWVACKS</sequence>
<feature type="transmembrane region" description="Helical" evidence="9">
    <location>
        <begin position="41"/>
        <end position="61"/>
    </location>
</feature>
<gene>
    <name evidence="10" type="ORF">K7432_009509</name>
</gene>
<protein>
    <recommendedName>
        <fullName evidence="12">Fluoride ion transporter CrcB</fullName>
    </recommendedName>
</protein>
<evidence type="ECO:0000256" key="4">
    <source>
        <dbReference type="ARBA" id="ARBA00022692"/>
    </source>
</evidence>
<feature type="transmembrane region" description="Helical" evidence="9">
    <location>
        <begin position="284"/>
        <end position="309"/>
    </location>
</feature>
<feature type="transmembrane region" description="Helical" evidence="9">
    <location>
        <begin position="254"/>
        <end position="272"/>
    </location>
</feature>
<evidence type="ECO:0000256" key="9">
    <source>
        <dbReference type="SAM" id="Phobius"/>
    </source>
</evidence>
<evidence type="ECO:0000256" key="1">
    <source>
        <dbReference type="ARBA" id="ARBA00002598"/>
    </source>
</evidence>
<feature type="transmembrane region" description="Helical" evidence="9">
    <location>
        <begin position="168"/>
        <end position="188"/>
    </location>
</feature>
<feature type="transmembrane region" description="Helical" evidence="9">
    <location>
        <begin position="73"/>
        <end position="93"/>
    </location>
</feature>
<keyword evidence="5 9" id="KW-1133">Transmembrane helix</keyword>
<dbReference type="EMBL" id="JASJQH010007466">
    <property type="protein sequence ID" value="KAK9708663.1"/>
    <property type="molecule type" value="Genomic_DNA"/>
</dbReference>